<evidence type="ECO:0000313" key="6">
    <source>
        <dbReference type="EMBL" id="MBD0413746.1"/>
    </source>
</evidence>
<dbReference type="Pfam" id="PF10755">
    <property type="entry name" value="DUF2585"/>
    <property type="match status" value="1"/>
</dbReference>
<keyword evidence="1 5" id="KW-1003">Cell membrane</keyword>
<reference evidence="6" key="1">
    <citation type="submission" date="2020-09" db="EMBL/GenBank/DDBJ databases">
        <title>Genome seq and assembly of Tianweitania sp.</title>
        <authorList>
            <person name="Chhetri G."/>
        </authorList>
    </citation>
    <scope>NUCLEOTIDE SEQUENCE</scope>
    <source>
        <strain evidence="6">Rool2</strain>
    </source>
</reference>
<dbReference type="AlphaFoldDB" id="A0A8J6PT98"/>
<organism evidence="6 7">
    <name type="scientific">Oryzicola mucosus</name>
    <dbReference type="NCBI Taxonomy" id="2767425"/>
    <lineage>
        <taxon>Bacteria</taxon>
        <taxon>Pseudomonadati</taxon>
        <taxon>Pseudomonadota</taxon>
        <taxon>Alphaproteobacteria</taxon>
        <taxon>Hyphomicrobiales</taxon>
        <taxon>Phyllobacteriaceae</taxon>
        <taxon>Oryzicola</taxon>
    </lineage>
</organism>
<evidence type="ECO:0000256" key="3">
    <source>
        <dbReference type="ARBA" id="ARBA00022989"/>
    </source>
</evidence>
<accession>A0A8J6PT98</accession>
<sequence>MDTGGTVAQAAQTRHGTAWGLDWRAGIGVAALLVAAQAIILHLLGRIWICKCGYVKLWHGVVVSSENSQHLSDWYTFSHIIHGFLFYWLFWLIFRRSTVWTRLSFAILLEAAWEILENSPIIINRYREATISLDYFGDSIVNSVADTLWMVLGFALAARLPIWLTIALAILFELVVGYLIRDNLTLNVLMLVYPLESVKAWQGG</sequence>
<gene>
    <name evidence="6" type="ORF">ICI42_03665</name>
</gene>
<comment type="similarity">
    <text evidence="5">Belongs to the UPF0314 family.</text>
</comment>
<feature type="transmembrane region" description="Helical" evidence="5">
    <location>
        <begin position="74"/>
        <end position="94"/>
    </location>
</feature>
<keyword evidence="3 5" id="KW-1133">Transmembrane helix</keyword>
<protein>
    <recommendedName>
        <fullName evidence="5">UPF0314 protein ICI42_03665</fullName>
    </recommendedName>
</protein>
<evidence type="ECO:0000313" key="7">
    <source>
        <dbReference type="Proteomes" id="UP000643405"/>
    </source>
</evidence>
<keyword evidence="4 5" id="KW-0472">Membrane</keyword>
<name>A0A8J6PT98_9HYPH</name>
<evidence type="ECO:0000256" key="4">
    <source>
        <dbReference type="ARBA" id="ARBA00023136"/>
    </source>
</evidence>
<dbReference type="EMBL" id="JACVVX010000001">
    <property type="protein sequence ID" value="MBD0413746.1"/>
    <property type="molecule type" value="Genomic_DNA"/>
</dbReference>
<evidence type="ECO:0000256" key="5">
    <source>
        <dbReference type="HAMAP-Rule" id="MF_01514"/>
    </source>
</evidence>
<evidence type="ECO:0000256" key="1">
    <source>
        <dbReference type="ARBA" id="ARBA00022475"/>
    </source>
</evidence>
<dbReference type="InterPro" id="IPR019691">
    <property type="entry name" value="DUF2585"/>
</dbReference>
<dbReference type="NCBIfam" id="NF002099">
    <property type="entry name" value="PRK00944.1"/>
    <property type="match status" value="1"/>
</dbReference>
<keyword evidence="7" id="KW-1185">Reference proteome</keyword>
<comment type="caution">
    <text evidence="6">The sequence shown here is derived from an EMBL/GenBank/DDBJ whole genome shotgun (WGS) entry which is preliminary data.</text>
</comment>
<proteinExistence type="inferred from homology"/>
<feature type="transmembrane region" description="Helical" evidence="5">
    <location>
        <begin position="135"/>
        <end position="156"/>
    </location>
</feature>
<dbReference type="GO" id="GO:0005886">
    <property type="term" value="C:plasma membrane"/>
    <property type="evidence" value="ECO:0007669"/>
    <property type="project" value="UniProtKB-SubCell"/>
</dbReference>
<evidence type="ECO:0000256" key="2">
    <source>
        <dbReference type="ARBA" id="ARBA00022692"/>
    </source>
</evidence>
<dbReference type="Proteomes" id="UP000643405">
    <property type="component" value="Unassembled WGS sequence"/>
</dbReference>
<comment type="subcellular location">
    <subcellularLocation>
        <location evidence="5">Cell membrane</location>
        <topology evidence="5">Multi-pass membrane protein</topology>
    </subcellularLocation>
</comment>
<dbReference type="HAMAP" id="MF_01514">
    <property type="entry name" value="UPF0314"/>
    <property type="match status" value="1"/>
</dbReference>
<feature type="transmembrane region" description="Helical" evidence="5">
    <location>
        <begin position="162"/>
        <end position="180"/>
    </location>
</feature>
<feature type="transmembrane region" description="Helical" evidence="5">
    <location>
        <begin position="27"/>
        <end position="49"/>
    </location>
</feature>
<dbReference type="RefSeq" id="WP_188163154.1">
    <property type="nucleotide sequence ID" value="NZ_JACVVX010000001.1"/>
</dbReference>
<keyword evidence="2 5" id="KW-0812">Transmembrane</keyword>